<dbReference type="EMBL" id="LQYN01000008">
    <property type="protein sequence ID" value="KYD11281.1"/>
    <property type="molecule type" value="Genomic_DNA"/>
</dbReference>
<dbReference type="PROSITE" id="PS51935">
    <property type="entry name" value="NLPC_P60"/>
    <property type="match status" value="1"/>
</dbReference>
<comment type="similarity">
    <text evidence="1">Belongs to the peptidase C40 family.</text>
</comment>
<comment type="caution">
    <text evidence="5">The sequence shown here is derived from an EMBL/GenBank/DDBJ whole genome shotgun (WGS) entry which is preliminary data.</text>
</comment>
<keyword evidence="6" id="KW-1185">Reference proteome</keyword>
<dbReference type="RefSeq" id="WP_066226545.1">
    <property type="nucleotide sequence ID" value="NZ_JABWUG010000090.1"/>
</dbReference>
<sequence>MKRFVLSIVAVFLVGFVLINPTNTEAKGKKSGETAYIDVSVATLWTAPNILRPVDTPSATNPVDMRKWTNAMTLEQQLQLSDDGMLETQGLYGNKVTILERKGDWVKVAIEGQPTPRNEVGYPGWMPASQLTFNKKFAKEQHQPFVMITEPTTFLYQSPSFKKKEIEISYNTRLPYEGETKYAYKVRRPNGQLAFIKKEHAQMYHSQADIPTPTGKELVETGKKFLGLHYLWAGMSGFGFDCSGFTFTMYQSHGITIPRDSSVQAKNGTPVNLNELQPGDLLFFAHDNGKGSVHHVAMYAGDGMMIHSPNSKKNVEIIPVNTKGYFEELAGARRYLP</sequence>
<dbReference type="PATRIC" id="fig|46224.3.peg.42"/>
<evidence type="ECO:0000256" key="3">
    <source>
        <dbReference type="ARBA" id="ARBA00022801"/>
    </source>
</evidence>
<keyword evidence="4" id="KW-0788">Thiol protease</keyword>
<dbReference type="Pfam" id="PF00877">
    <property type="entry name" value="NLPC_P60"/>
    <property type="match status" value="1"/>
</dbReference>
<evidence type="ECO:0000256" key="1">
    <source>
        <dbReference type="ARBA" id="ARBA00007074"/>
    </source>
</evidence>
<dbReference type="InterPro" id="IPR051202">
    <property type="entry name" value="Peptidase_C40"/>
</dbReference>
<dbReference type="InterPro" id="IPR041382">
    <property type="entry name" value="SH3_16"/>
</dbReference>
<dbReference type="STRING" id="46224.B4102_2246"/>
<dbReference type="OrthoDB" id="9813368at2"/>
<dbReference type="AlphaFoldDB" id="A0A150LG11"/>
<protein>
    <submittedName>
        <fullName evidence="5">Uncharacterized protein</fullName>
    </submittedName>
</protein>
<dbReference type="PANTHER" id="PTHR47053:SF3">
    <property type="entry name" value="GAMMA-D-GLUTAMYL-L-LYSINE DIPEPTIDYL-PEPTIDASE"/>
    <property type="match status" value="1"/>
</dbReference>
<dbReference type="Gene3D" id="3.90.1720.10">
    <property type="entry name" value="endopeptidase domain like (from Nostoc punctiforme)"/>
    <property type="match status" value="1"/>
</dbReference>
<evidence type="ECO:0000256" key="2">
    <source>
        <dbReference type="ARBA" id="ARBA00022670"/>
    </source>
</evidence>
<evidence type="ECO:0000313" key="6">
    <source>
        <dbReference type="Proteomes" id="UP000075666"/>
    </source>
</evidence>
<dbReference type="Proteomes" id="UP000075666">
    <property type="component" value="Unassembled WGS sequence"/>
</dbReference>
<dbReference type="PANTHER" id="PTHR47053">
    <property type="entry name" value="MUREIN DD-ENDOPEPTIDASE MEPH-RELATED"/>
    <property type="match status" value="1"/>
</dbReference>
<evidence type="ECO:0000256" key="4">
    <source>
        <dbReference type="ARBA" id="ARBA00022807"/>
    </source>
</evidence>
<dbReference type="InterPro" id="IPR057812">
    <property type="entry name" value="SH3_YKFC_2nd"/>
</dbReference>
<dbReference type="GO" id="GO:0008234">
    <property type="term" value="F:cysteine-type peptidase activity"/>
    <property type="evidence" value="ECO:0007669"/>
    <property type="project" value="UniProtKB-KW"/>
</dbReference>
<accession>A0A150LG11</accession>
<dbReference type="GO" id="GO:0006508">
    <property type="term" value="P:proteolysis"/>
    <property type="evidence" value="ECO:0007669"/>
    <property type="project" value="UniProtKB-KW"/>
</dbReference>
<evidence type="ECO:0000313" key="5">
    <source>
        <dbReference type="EMBL" id="KYD11281.1"/>
    </source>
</evidence>
<dbReference type="InterPro" id="IPR038765">
    <property type="entry name" value="Papain-like_cys_pep_sf"/>
</dbReference>
<keyword evidence="2" id="KW-0645">Protease</keyword>
<dbReference type="Pfam" id="PF18348">
    <property type="entry name" value="SH3_16"/>
    <property type="match status" value="1"/>
</dbReference>
<proteinExistence type="inferred from homology"/>
<dbReference type="InterPro" id="IPR000064">
    <property type="entry name" value="NLP_P60_dom"/>
</dbReference>
<reference evidence="5 6" key="1">
    <citation type="submission" date="2016-01" db="EMBL/GenBank/DDBJ databases">
        <title>Genome Sequences of Twelve Sporeforming Bacillus Species Isolated from Foods.</title>
        <authorList>
            <person name="Berendsen E.M."/>
            <person name="Wells-Bennik M.H."/>
            <person name="Krawcyk A.O."/>
            <person name="De Jong A."/>
            <person name="Holsappel S."/>
            <person name="Eijlander R.T."/>
            <person name="Kuipers O.P."/>
        </authorList>
    </citation>
    <scope>NUCLEOTIDE SEQUENCE [LARGE SCALE GENOMIC DNA]</scope>
    <source>
        <strain evidence="5 6">B4102</strain>
    </source>
</reference>
<dbReference type="Gene3D" id="2.30.30.40">
    <property type="entry name" value="SH3 Domains"/>
    <property type="match status" value="2"/>
</dbReference>
<keyword evidence="3" id="KW-0378">Hydrolase</keyword>
<dbReference type="Pfam" id="PF23795">
    <property type="entry name" value="SH3_YKFC_2nd"/>
    <property type="match status" value="1"/>
</dbReference>
<name>A0A150LG11_9BACI</name>
<organism evidence="5 6">
    <name type="scientific">Heyndrickxia sporothermodurans</name>
    <dbReference type="NCBI Taxonomy" id="46224"/>
    <lineage>
        <taxon>Bacteria</taxon>
        <taxon>Bacillati</taxon>
        <taxon>Bacillota</taxon>
        <taxon>Bacilli</taxon>
        <taxon>Bacillales</taxon>
        <taxon>Bacillaceae</taxon>
        <taxon>Heyndrickxia</taxon>
    </lineage>
</organism>
<gene>
    <name evidence="5" type="ORF">B4102_2246</name>
</gene>
<dbReference type="SUPFAM" id="SSF54001">
    <property type="entry name" value="Cysteine proteinases"/>
    <property type="match status" value="1"/>
</dbReference>